<name>A0A7S0NBD2_9CRYP</name>
<sequence length="230" mass="23971">MAGKQQASRSSGGANDASSSSSTAESLGSNAARGATTGKEEENNLKKAFMTGPLDPYASFCSFTKADEFDVFSATVASNVANEDRILVDPARGLFGVFDGHGGKDVASFALERIGPLFDKQYAKKSRGDADDVVSLFFEAASSAQKQKKAAAAAGGSKVGSGDEPGAALKRAFVEIDEEFLNQHGRRLPTTGSCGLVCYIERGVVWSAIVGDSRLPAVRSQSQPSVLGVF</sequence>
<dbReference type="InterPro" id="IPR036457">
    <property type="entry name" value="PPM-type-like_dom_sf"/>
</dbReference>
<accession>A0A7S0NBD2</accession>
<evidence type="ECO:0000259" key="5">
    <source>
        <dbReference type="PROSITE" id="PS51746"/>
    </source>
</evidence>
<dbReference type="InterPro" id="IPR001932">
    <property type="entry name" value="PPM-type_phosphatase-like_dom"/>
</dbReference>
<evidence type="ECO:0000256" key="4">
    <source>
        <dbReference type="SAM" id="MobiDB-lite"/>
    </source>
</evidence>
<keyword evidence="1" id="KW-0479">Metal-binding</keyword>
<dbReference type="InterPro" id="IPR000222">
    <property type="entry name" value="PP2C_BS"/>
</dbReference>
<evidence type="ECO:0000313" key="6">
    <source>
        <dbReference type="EMBL" id="CAD8663644.1"/>
    </source>
</evidence>
<keyword evidence="3" id="KW-0904">Protein phosphatase</keyword>
<evidence type="ECO:0000256" key="2">
    <source>
        <dbReference type="ARBA" id="ARBA00022801"/>
    </source>
</evidence>
<dbReference type="Gene3D" id="3.60.40.10">
    <property type="entry name" value="PPM-type phosphatase domain"/>
    <property type="match status" value="1"/>
</dbReference>
<dbReference type="PANTHER" id="PTHR13832">
    <property type="entry name" value="PROTEIN PHOSPHATASE 2C"/>
    <property type="match status" value="1"/>
</dbReference>
<organism evidence="6">
    <name type="scientific">Cryptomonas curvata</name>
    <dbReference type="NCBI Taxonomy" id="233186"/>
    <lineage>
        <taxon>Eukaryota</taxon>
        <taxon>Cryptophyceae</taxon>
        <taxon>Cryptomonadales</taxon>
        <taxon>Cryptomonadaceae</taxon>
        <taxon>Cryptomonas</taxon>
    </lineage>
</organism>
<dbReference type="Pfam" id="PF00481">
    <property type="entry name" value="PP2C"/>
    <property type="match status" value="1"/>
</dbReference>
<gene>
    <name evidence="6" type="ORF">CCUR1050_LOCUS33114</name>
</gene>
<protein>
    <recommendedName>
        <fullName evidence="5">PPM-type phosphatase domain-containing protein</fullName>
    </recommendedName>
</protein>
<feature type="domain" description="PPM-type phosphatase" evidence="5">
    <location>
        <begin position="68"/>
        <end position="230"/>
    </location>
</feature>
<dbReference type="EMBL" id="HBEZ01060276">
    <property type="protein sequence ID" value="CAD8663644.1"/>
    <property type="molecule type" value="Transcribed_RNA"/>
</dbReference>
<reference evidence="6" key="1">
    <citation type="submission" date="2021-01" db="EMBL/GenBank/DDBJ databases">
        <authorList>
            <person name="Corre E."/>
            <person name="Pelletier E."/>
            <person name="Niang G."/>
            <person name="Scheremetjew M."/>
            <person name="Finn R."/>
            <person name="Kale V."/>
            <person name="Holt S."/>
            <person name="Cochrane G."/>
            <person name="Meng A."/>
            <person name="Brown T."/>
            <person name="Cohen L."/>
        </authorList>
    </citation>
    <scope>NUCLEOTIDE SEQUENCE</scope>
    <source>
        <strain evidence="6">CCAP979/52</strain>
    </source>
</reference>
<dbReference type="PANTHER" id="PTHR13832:SF827">
    <property type="entry name" value="PROTEIN PHOSPHATASE 1L"/>
    <property type="match status" value="1"/>
</dbReference>
<dbReference type="PROSITE" id="PS01032">
    <property type="entry name" value="PPM_1"/>
    <property type="match status" value="1"/>
</dbReference>
<feature type="region of interest" description="Disordered" evidence="4">
    <location>
        <begin position="1"/>
        <end position="44"/>
    </location>
</feature>
<dbReference type="GO" id="GO:0046872">
    <property type="term" value="F:metal ion binding"/>
    <property type="evidence" value="ECO:0007669"/>
    <property type="project" value="UniProtKB-KW"/>
</dbReference>
<dbReference type="InterPro" id="IPR015655">
    <property type="entry name" value="PP2C"/>
</dbReference>
<evidence type="ECO:0000256" key="3">
    <source>
        <dbReference type="ARBA" id="ARBA00022912"/>
    </source>
</evidence>
<dbReference type="SUPFAM" id="SSF81606">
    <property type="entry name" value="PP2C-like"/>
    <property type="match status" value="1"/>
</dbReference>
<feature type="compositionally biased region" description="Low complexity" evidence="4">
    <location>
        <begin position="7"/>
        <end position="31"/>
    </location>
</feature>
<dbReference type="PROSITE" id="PS51746">
    <property type="entry name" value="PPM_2"/>
    <property type="match status" value="1"/>
</dbReference>
<proteinExistence type="predicted"/>
<dbReference type="GO" id="GO:0004722">
    <property type="term" value="F:protein serine/threonine phosphatase activity"/>
    <property type="evidence" value="ECO:0007669"/>
    <property type="project" value="InterPro"/>
</dbReference>
<evidence type="ECO:0000256" key="1">
    <source>
        <dbReference type="ARBA" id="ARBA00022723"/>
    </source>
</evidence>
<dbReference type="AlphaFoldDB" id="A0A7S0NBD2"/>
<keyword evidence="2" id="KW-0378">Hydrolase</keyword>